<organism evidence="2 3">
    <name type="scientific">Paraburkholderia phytofirmans OLGA172</name>
    <dbReference type="NCBI Taxonomy" id="1417228"/>
    <lineage>
        <taxon>Bacteria</taxon>
        <taxon>Pseudomonadati</taxon>
        <taxon>Pseudomonadota</taxon>
        <taxon>Betaproteobacteria</taxon>
        <taxon>Burkholderiales</taxon>
        <taxon>Burkholderiaceae</taxon>
        <taxon>Paraburkholderia</taxon>
    </lineage>
</organism>
<dbReference type="AlphaFoldDB" id="A0A160FTE1"/>
<dbReference type="EMBL" id="CP014579">
    <property type="protein sequence ID" value="ANB76222.1"/>
    <property type="molecule type" value="Genomic_DNA"/>
</dbReference>
<dbReference type="RefSeq" id="WP_063499468.1">
    <property type="nucleotide sequence ID" value="NZ_CP014579.1"/>
</dbReference>
<accession>A0A160FTE1</accession>
<dbReference type="PANTHER" id="PTHR30137:SF6">
    <property type="entry name" value="LUCIFERASE-LIKE MONOOXYGENASE"/>
    <property type="match status" value="1"/>
</dbReference>
<dbReference type="GO" id="GO:0005829">
    <property type="term" value="C:cytosol"/>
    <property type="evidence" value="ECO:0007669"/>
    <property type="project" value="TreeGrafter"/>
</dbReference>
<sequence>MKFGIFDQNDRNGLPIHKQYEDRMEIIEFYDRLGFHCYHMSEHHATTLSACPSQSVFLAAAAQRTRTLRLSPLVYILPIHHPVRLAEEICMLDNLSGGRLEYGVGRGASPHEIAALGIDPATAQARYIESYEIIKRYLSSDTLDYQGTFWQFNDMPVELKPLQTPPPTWYALASPESTVWPAQEKMNIVCGGPVQRVRAITERYREEFSKRHPSAAEPLIGVNRYIVVAETDQEAMKIASRAWSVFYPNFYKLWKKHGTEPVNQKLPPTIATLVESGLAVVGRPETVREKLLEQAHDGDFNYLIGTFMFGDMSVAEAKTSIGLFHESVMPAFSELQKVPS</sequence>
<reference evidence="2 3" key="1">
    <citation type="journal article" date="2016" name="Gene">
        <title>PacBio SMRT assembly of a complex multi-replicon genome reveals chlorocatechol degradative operon in a region of genome plasticity.</title>
        <authorList>
            <person name="Ricker N."/>
            <person name="Shen S.Y."/>
            <person name="Goordial J."/>
            <person name="Jin S."/>
            <person name="Fulthorpe R.R."/>
        </authorList>
    </citation>
    <scope>NUCLEOTIDE SEQUENCE [LARGE SCALE GENOMIC DNA]</scope>
    <source>
        <strain evidence="2 3">OLGA172</strain>
    </source>
</reference>
<dbReference type="Gene3D" id="3.20.20.30">
    <property type="entry name" value="Luciferase-like domain"/>
    <property type="match status" value="1"/>
</dbReference>
<dbReference type="PANTHER" id="PTHR30137">
    <property type="entry name" value="LUCIFERASE-LIKE MONOOXYGENASE"/>
    <property type="match status" value="1"/>
</dbReference>
<proteinExistence type="predicted"/>
<keyword evidence="3" id="KW-1185">Reference proteome</keyword>
<evidence type="ECO:0000313" key="2">
    <source>
        <dbReference type="EMBL" id="ANB76222.1"/>
    </source>
</evidence>
<feature type="domain" description="Luciferase-like" evidence="1">
    <location>
        <begin position="1"/>
        <end position="296"/>
    </location>
</feature>
<evidence type="ECO:0000259" key="1">
    <source>
        <dbReference type="Pfam" id="PF00296"/>
    </source>
</evidence>
<protein>
    <submittedName>
        <fullName evidence="2">Luciferase</fullName>
    </submittedName>
</protein>
<dbReference type="InterPro" id="IPR011251">
    <property type="entry name" value="Luciferase-like_dom"/>
</dbReference>
<dbReference type="InterPro" id="IPR050766">
    <property type="entry name" value="Bact_Lucif_Oxidored"/>
</dbReference>
<dbReference type="Pfam" id="PF00296">
    <property type="entry name" value="Bac_luciferase"/>
    <property type="match status" value="1"/>
</dbReference>
<evidence type="ECO:0000313" key="3">
    <source>
        <dbReference type="Proteomes" id="UP000076852"/>
    </source>
</evidence>
<dbReference type="STRING" id="1804984.AYM40_28620"/>
<gene>
    <name evidence="2" type="ORF">AYM40_28620</name>
</gene>
<dbReference type="KEGG" id="buz:AYM40_28620"/>
<dbReference type="OrthoDB" id="7055978at2"/>
<dbReference type="InterPro" id="IPR036661">
    <property type="entry name" value="Luciferase-like_sf"/>
</dbReference>
<dbReference type="GO" id="GO:0016705">
    <property type="term" value="F:oxidoreductase activity, acting on paired donors, with incorporation or reduction of molecular oxygen"/>
    <property type="evidence" value="ECO:0007669"/>
    <property type="project" value="InterPro"/>
</dbReference>
<name>A0A160FTE1_9BURK</name>
<dbReference type="Proteomes" id="UP000076852">
    <property type="component" value="Chromosome 2"/>
</dbReference>
<dbReference type="SUPFAM" id="SSF51679">
    <property type="entry name" value="Bacterial luciferase-like"/>
    <property type="match status" value="1"/>
</dbReference>